<evidence type="ECO:0000256" key="5">
    <source>
        <dbReference type="ARBA" id="ARBA00022692"/>
    </source>
</evidence>
<sequence length="565" mass="63691">MLKTNRSRETWMFWILAVLVLGAGLGLRDPWPADEPRFALVAKHMIESGEWLFPHRGAELYSDKPPTFMWLQALAYSLFGNWRVAFLLPSLLAALGTLWCVVDLGKRLWTRRVGLYAGYALLFALQFTYQAKKAQIDPTVMFWITLANYGLIRHFLRGPDWRMWTLAWFAAGVGTITKGVGVLALLMLVPAIFATSRGWAGARVHRRDWRLLLGPLALVVAMSLWLVPMVTVALHHPDPAYRAYLEDILFRQTAGRYTRSWDHPHPPWYFIGVMLAMWLPPLLALPWALPAWKRRLQRRDARYLLPLAWWVLVVLFFSFPHGKRDVYIMPALPMACLALAPLLPGIVRKLWARRLALGFALAFTVAMTGAGLAMLLGHTGFVDKLIGERGLQRDAAPFGWMLLAMGAGGLGSLLWFGLRRPIAVLLSTLTFIWVLYGLVAYPLLNPSSSASGLMAEIDGRLAPDAQLGLVAWKEQILLMSRRPAMTFGFKVPIGEQLRRGVAWQRQAPRQRWLLVQEPAMSKCIDRSKVMLGGRSNRRIWWLVPATAVVPGCVVTDSELQDTDGD</sequence>
<keyword evidence="4" id="KW-0808">Transferase</keyword>
<keyword evidence="11" id="KW-1185">Reference proteome</keyword>
<feature type="transmembrane region" description="Helical" evidence="8">
    <location>
        <begin position="211"/>
        <end position="234"/>
    </location>
</feature>
<dbReference type="Pfam" id="PF13231">
    <property type="entry name" value="PMT_2"/>
    <property type="match status" value="1"/>
</dbReference>
<dbReference type="Proteomes" id="UP001267878">
    <property type="component" value="Unassembled WGS sequence"/>
</dbReference>
<evidence type="ECO:0000256" key="6">
    <source>
        <dbReference type="ARBA" id="ARBA00022989"/>
    </source>
</evidence>
<dbReference type="PANTHER" id="PTHR33908">
    <property type="entry name" value="MANNOSYLTRANSFERASE YKCB-RELATED"/>
    <property type="match status" value="1"/>
</dbReference>
<evidence type="ECO:0000256" key="4">
    <source>
        <dbReference type="ARBA" id="ARBA00022679"/>
    </source>
</evidence>
<evidence type="ECO:0000256" key="8">
    <source>
        <dbReference type="SAM" id="Phobius"/>
    </source>
</evidence>
<feature type="transmembrane region" description="Helical" evidence="8">
    <location>
        <begin position="397"/>
        <end position="416"/>
    </location>
</feature>
<protein>
    <submittedName>
        <fullName evidence="10">4-amino-4-deoxy-L-arabinose transferase-like glycosyltransferase</fullName>
    </submittedName>
</protein>
<dbReference type="InterPro" id="IPR050297">
    <property type="entry name" value="LipidA_mod_glycosyltrf_83"/>
</dbReference>
<evidence type="ECO:0000256" key="3">
    <source>
        <dbReference type="ARBA" id="ARBA00022676"/>
    </source>
</evidence>
<feature type="transmembrane region" description="Helical" evidence="8">
    <location>
        <begin position="355"/>
        <end position="377"/>
    </location>
</feature>
<keyword evidence="5 8" id="KW-0812">Transmembrane</keyword>
<keyword evidence="3" id="KW-0328">Glycosyltransferase</keyword>
<feature type="transmembrane region" description="Helical" evidence="8">
    <location>
        <begin position="326"/>
        <end position="343"/>
    </location>
</feature>
<evidence type="ECO:0000256" key="7">
    <source>
        <dbReference type="ARBA" id="ARBA00023136"/>
    </source>
</evidence>
<gene>
    <name evidence="10" type="ORF">J2X04_002305</name>
</gene>
<accession>A0ABU1VR01</accession>
<feature type="transmembrane region" description="Helical" evidence="8">
    <location>
        <begin position="423"/>
        <end position="444"/>
    </location>
</feature>
<feature type="transmembrane region" description="Helical" evidence="8">
    <location>
        <begin position="301"/>
        <end position="320"/>
    </location>
</feature>
<comment type="caution">
    <text evidence="10">The sequence shown here is derived from an EMBL/GenBank/DDBJ whole genome shotgun (WGS) entry which is preliminary data.</text>
</comment>
<evidence type="ECO:0000313" key="11">
    <source>
        <dbReference type="Proteomes" id="UP001267878"/>
    </source>
</evidence>
<evidence type="ECO:0000256" key="1">
    <source>
        <dbReference type="ARBA" id="ARBA00004651"/>
    </source>
</evidence>
<proteinExistence type="predicted"/>
<evidence type="ECO:0000256" key="2">
    <source>
        <dbReference type="ARBA" id="ARBA00022475"/>
    </source>
</evidence>
<dbReference type="InterPro" id="IPR038731">
    <property type="entry name" value="RgtA/B/C-like"/>
</dbReference>
<feature type="transmembrane region" description="Helical" evidence="8">
    <location>
        <begin position="82"/>
        <end position="101"/>
    </location>
</feature>
<keyword evidence="6 8" id="KW-1133">Transmembrane helix</keyword>
<evidence type="ECO:0000259" key="9">
    <source>
        <dbReference type="Pfam" id="PF13231"/>
    </source>
</evidence>
<feature type="transmembrane region" description="Helical" evidence="8">
    <location>
        <begin position="166"/>
        <end position="190"/>
    </location>
</feature>
<dbReference type="RefSeq" id="WP_310054401.1">
    <property type="nucleotide sequence ID" value="NZ_JAVDVW010000002.1"/>
</dbReference>
<feature type="transmembrane region" description="Helical" evidence="8">
    <location>
        <begin position="113"/>
        <end position="131"/>
    </location>
</feature>
<name>A0ABU1VR01_9GAMM</name>
<reference evidence="10 11" key="1">
    <citation type="submission" date="2023-07" db="EMBL/GenBank/DDBJ databases">
        <title>Sorghum-associated microbial communities from plants grown in Nebraska, USA.</title>
        <authorList>
            <person name="Schachtman D."/>
        </authorList>
    </citation>
    <scope>NUCLEOTIDE SEQUENCE [LARGE SCALE GENOMIC DNA]</scope>
    <source>
        <strain evidence="10 11">BE187</strain>
    </source>
</reference>
<keyword evidence="2" id="KW-1003">Cell membrane</keyword>
<evidence type="ECO:0000313" key="10">
    <source>
        <dbReference type="EMBL" id="MDR7099924.1"/>
    </source>
</evidence>
<feature type="domain" description="Glycosyltransferase RgtA/B/C/D-like" evidence="9">
    <location>
        <begin position="63"/>
        <end position="225"/>
    </location>
</feature>
<keyword evidence="7 8" id="KW-0472">Membrane</keyword>
<dbReference type="PANTHER" id="PTHR33908:SF3">
    <property type="entry name" value="UNDECAPRENYL PHOSPHATE-ALPHA-4-AMINO-4-DEOXY-L-ARABINOSE ARABINOSYL TRANSFERASE"/>
    <property type="match status" value="1"/>
</dbReference>
<dbReference type="EMBL" id="JAVDVW010000002">
    <property type="protein sequence ID" value="MDR7099924.1"/>
    <property type="molecule type" value="Genomic_DNA"/>
</dbReference>
<organism evidence="10 11">
    <name type="scientific">Agrilutibacter niabensis</name>
    <dbReference type="NCBI Taxonomy" id="380628"/>
    <lineage>
        <taxon>Bacteria</taxon>
        <taxon>Pseudomonadati</taxon>
        <taxon>Pseudomonadota</taxon>
        <taxon>Gammaproteobacteria</taxon>
        <taxon>Lysobacterales</taxon>
        <taxon>Lysobacteraceae</taxon>
        <taxon>Agrilutibacter</taxon>
    </lineage>
</organism>
<comment type="subcellular location">
    <subcellularLocation>
        <location evidence="1">Cell membrane</location>
        <topology evidence="1">Multi-pass membrane protein</topology>
    </subcellularLocation>
</comment>
<feature type="transmembrane region" description="Helical" evidence="8">
    <location>
        <begin position="268"/>
        <end position="289"/>
    </location>
</feature>